<dbReference type="InterPro" id="IPR029012">
    <property type="entry name" value="Helix_hairpin_bin_sf"/>
</dbReference>
<proteinExistence type="inferred from homology"/>
<sequence length="65" mass="7350">MSEIETLKAEIRVLSSQATQAKMDLHDLSEELPIGWERIPEVAAHCHQLYAKLAEARRRLAQVPA</sequence>
<keyword evidence="1" id="KW-0535">Nitrogen fixation</keyword>
<name>A0ABW5C905_9PROT</name>
<dbReference type="Pfam" id="PF05082">
    <property type="entry name" value="Rop-like"/>
    <property type="match status" value="1"/>
</dbReference>
<accession>A0ABW5C905</accession>
<keyword evidence="5" id="KW-1185">Reference proteome</keyword>
<evidence type="ECO:0000256" key="2">
    <source>
        <dbReference type="ARBA" id="ARBA00044954"/>
    </source>
</evidence>
<comment type="similarity">
    <text evidence="2">Belongs to the UPF0437 family.</text>
</comment>
<dbReference type="EMBL" id="JBHUIY010000011">
    <property type="protein sequence ID" value="MFD2233670.1"/>
    <property type="molecule type" value="Genomic_DNA"/>
</dbReference>
<gene>
    <name evidence="4" type="ORF">ACFSNB_07630</name>
</gene>
<dbReference type="InterPro" id="IPR007774">
    <property type="entry name" value="Put_N_fixation"/>
</dbReference>
<feature type="coiled-coil region" evidence="3">
    <location>
        <begin position="4"/>
        <end position="31"/>
    </location>
</feature>
<evidence type="ECO:0000256" key="3">
    <source>
        <dbReference type="SAM" id="Coils"/>
    </source>
</evidence>
<dbReference type="RefSeq" id="WP_377315518.1">
    <property type="nucleotide sequence ID" value="NZ_JBHUIY010000011.1"/>
</dbReference>
<dbReference type="Gene3D" id="1.10.287.660">
    <property type="entry name" value="Helix hairpin bin"/>
    <property type="match status" value="1"/>
</dbReference>
<dbReference type="PIRSF" id="PIRSF037676">
    <property type="entry name" value="DUF683"/>
    <property type="match status" value="1"/>
</dbReference>
<organism evidence="4 5">
    <name type="scientific">Phaeospirillum tilakii</name>
    <dbReference type="NCBI Taxonomy" id="741673"/>
    <lineage>
        <taxon>Bacteria</taxon>
        <taxon>Pseudomonadati</taxon>
        <taxon>Pseudomonadota</taxon>
        <taxon>Alphaproteobacteria</taxon>
        <taxon>Rhodospirillales</taxon>
        <taxon>Rhodospirillaceae</taxon>
        <taxon>Phaeospirillum</taxon>
    </lineage>
</organism>
<protein>
    <submittedName>
        <fullName evidence="4">CCE_0567 family metalloprotein</fullName>
    </submittedName>
</protein>
<dbReference type="Proteomes" id="UP001597296">
    <property type="component" value="Unassembled WGS sequence"/>
</dbReference>
<reference evidence="5" key="1">
    <citation type="journal article" date="2019" name="Int. J. Syst. Evol. Microbiol.">
        <title>The Global Catalogue of Microorganisms (GCM) 10K type strain sequencing project: providing services to taxonomists for standard genome sequencing and annotation.</title>
        <authorList>
            <consortium name="The Broad Institute Genomics Platform"/>
            <consortium name="The Broad Institute Genome Sequencing Center for Infectious Disease"/>
            <person name="Wu L."/>
            <person name="Ma J."/>
        </authorList>
    </citation>
    <scope>NUCLEOTIDE SEQUENCE [LARGE SCALE GENOMIC DNA]</scope>
    <source>
        <strain evidence="5">KCTC 15012</strain>
    </source>
</reference>
<keyword evidence="3" id="KW-0175">Coiled coil</keyword>
<evidence type="ECO:0000313" key="4">
    <source>
        <dbReference type="EMBL" id="MFD2233670.1"/>
    </source>
</evidence>
<comment type="caution">
    <text evidence="4">The sequence shown here is derived from an EMBL/GenBank/DDBJ whole genome shotgun (WGS) entry which is preliminary data.</text>
</comment>
<evidence type="ECO:0000313" key="5">
    <source>
        <dbReference type="Proteomes" id="UP001597296"/>
    </source>
</evidence>
<evidence type="ECO:0000256" key="1">
    <source>
        <dbReference type="ARBA" id="ARBA00023231"/>
    </source>
</evidence>